<protein>
    <recommendedName>
        <fullName evidence="4">EthD domain-containing protein</fullName>
    </recommendedName>
</protein>
<evidence type="ECO:0000313" key="3">
    <source>
        <dbReference type="Proteomes" id="UP001519295"/>
    </source>
</evidence>
<evidence type="ECO:0000313" key="2">
    <source>
        <dbReference type="EMBL" id="MBP2369881.1"/>
    </source>
</evidence>
<dbReference type="EMBL" id="JAGINU010000001">
    <property type="protein sequence ID" value="MBP2369881.1"/>
    <property type="molecule type" value="Genomic_DNA"/>
</dbReference>
<name>A0ABS4W1I0_9PSEU</name>
<evidence type="ECO:0008006" key="4">
    <source>
        <dbReference type="Google" id="ProtNLM"/>
    </source>
</evidence>
<proteinExistence type="predicted"/>
<organism evidence="2 3">
    <name type="scientific">Pseudonocardia parietis</name>
    <dbReference type="NCBI Taxonomy" id="570936"/>
    <lineage>
        <taxon>Bacteria</taxon>
        <taxon>Bacillati</taxon>
        <taxon>Actinomycetota</taxon>
        <taxon>Actinomycetes</taxon>
        <taxon>Pseudonocardiales</taxon>
        <taxon>Pseudonocardiaceae</taxon>
        <taxon>Pseudonocardia</taxon>
    </lineage>
</organism>
<dbReference type="RefSeq" id="WP_210032584.1">
    <property type="nucleotide sequence ID" value="NZ_JAGINU010000001.1"/>
</dbReference>
<gene>
    <name evidence="2" type="ORF">JOF36_005577</name>
</gene>
<evidence type="ECO:0000256" key="1">
    <source>
        <dbReference type="SAM" id="MobiDB-lite"/>
    </source>
</evidence>
<dbReference type="SUPFAM" id="SSF54909">
    <property type="entry name" value="Dimeric alpha+beta barrel"/>
    <property type="match status" value="1"/>
</dbReference>
<accession>A0ABS4W1I0</accession>
<reference evidence="2 3" key="1">
    <citation type="submission" date="2021-03" db="EMBL/GenBank/DDBJ databases">
        <title>Sequencing the genomes of 1000 actinobacteria strains.</title>
        <authorList>
            <person name="Klenk H.-P."/>
        </authorList>
    </citation>
    <scope>NUCLEOTIDE SEQUENCE [LARGE SCALE GENOMIC DNA]</scope>
    <source>
        <strain evidence="2 3">DSM 45256</strain>
    </source>
</reference>
<keyword evidence="3" id="KW-1185">Reference proteome</keyword>
<feature type="region of interest" description="Disordered" evidence="1">
    <location>
        <begin position="111"/>
        <end position="130"/>
    </location>
</feature>
<sequence length="130" mass="14457">MTEKNLFLVFSNPTEGREPEYNEWYDSTHVHEVLDVPGVVAAQRYALAPMDIPEVEGAPSPPPPAHRYLAVYELESDPNEVMAEFLRRLTTGEMTLHEGLDMATVSMSTWRPRGDRLDAPSTDATAAGAR</sequence>
<dbReference type="Proteomes" id="UP001519295">
    <property type="component" value="Unassembled WGS sequence"/>
</dbReference>
<dbReference type="InterPro" id="IPR011008">
    <property type="entry name" value="Dimeric_a/b-barrel"/>
</dbReference>
<comment type="caution">
    <text evidence="2">The sequence shown here is derived from an EMBL/GenBank/DDBJ whole genome shotgun (WGS) entry which is preliminary data.</text>
</comment>